<proteinExistence type="predicted"/>
<dbReference type="RefSeq" id="WP_275408199.1">
    <property type="nucleotide sequence ID" value="NZ_BONC01000015.1"/>
</dbReference>
<dbReference type="EMBL" id="BONC01000015">
    <property type="protein sequence ID" value="GIF56582.1"/>
    <property type="molecule type" value="Genomic_DNA"/>
</dbReference>
<protein>
    <submittedName>
        <fullName evidence="3">Inositol 2-dehydrogenase</fullName>
    </submittedName>
</protein>
<feature type="domain" description="GFO/IDH/MocA-like oxidoreductase" evidence="2">
    <location>
        <begin position="136"/>
        <end position="239"/>
    </location>
</feature>
<dbReference type="Proteomes" id="UP000624325">
    <property type="component" value="Unassembled WGS sequence"/>
</dbReference>
<accession>A0ABQ4C1C7</accession>
<dbReference type="InterPro" id="IPR050424">
    <property type="entry name" value="Gfo-Idh-MocA_inositol_DH"/>
</dbReference>
<reference evidence="3 4" key="1">
    <citation type="submission" date="2021-01" db="EMBL/GenBank/DDBJ databases">
        <title>Whole genome shotgun sequence of Asanoa iriomotensis NBRC 100142.</title>
        <authorList>
            <person name="Komaki H."/>
            <person name="Tamura T."/>
        </authorList>
    </citation>
    <scope>NUCLEOTIDE SEQUENCE [LARGE SCALE GENOMIC DNA]</scope>
    <source>
        <strain evidence="3 4">NBRC 100142</strain>
    </source>
</reference>
<keyword evidence="4" id="KW-1185">Reference proteome</keyword>
<comment type="caution">
    <text evidence="3">The sequence shown here is derived from an EMBL/GenBank/DDBJ whole genome shotgun (WGS) entry which is preliminary data.</text>
</comment>
<dbReference type="Gene3D" id="3.40.50.720">
    <property type="entry name" value="NAD(P)-binding Rossmann-like Domain"/>
    <property type="match status" value="1"/>
</dbReference>
<feature type="domain" description="Gfo/Idh/MocA-like oxidoreductase N-terminal" evidence="1">
    <location>
        <begin position="1"/>
        <end position="118"/>
    </location>
</feature>
<evidence type="ECO:0000259" key="2">
    <source>
        <dbReference type="Pfam" id="PF22725"/>
    </source>
</evidence>
<name>A0ABQ4C1C7_9ACTN</name>
<dbReference type="PANTHER" id="PTHR43593">
    <property type="match status" value="1"/>
</dbReference>
<dbReference type="InterPro" id="IPR000683">
    <property type="entry name" value="Gfo/Idh/MocA-like_OxRdtase_N"/>
</dbReference>
<dbReference type="SUPFAM" id="SSF55347">
    <property type="entry name" value="Glyceraldehyde-3-phosphate dehydrogenase-like, C-terminal domain"/>
    <property type="match status" value="1"/>
</dbReference>
<organism evidence="3 4">
    <name type="scientific">Asanoa iriomotensis</name>
    <dbReference type="NCBI Taxonomy" id="234613"/>
    <lineage>
        <taxon>Bacteria</taxon>
        <taxon>Bacillati</taxon>
        <taxon>Actinomycetota</taxon>
        <taxon>Actinomycetes</taxon>
        <taxon>Micromonosporales</taxon>
        <taxon>Micromonosporaceae</taxon>
        <taxon>Asanoa</taxon>
    </lineage>
</organism>
<dbReference type="SUPFAM" id="SSF51735">
    <property type="entry name" value="NAD(P)-binding Rossmann-fold domains"/>
    <property type="match status" value="1"/>
</dbReference>
<dbReference type="Pfam" id="PF22725">
    <property type="entry name" value="GFO_IDH_MocA_C3"/>
    <property type="match status" value="1"/>
</dbReference>
<dbReference type="Gene3D" id="3.30.360.10">
    <property type="entry name" value="Dihydrodipicolinate Reductase, domain 2"/>
    <property type="match status" value="1"/>
</dbReference>
<dbReference type="Pfam" id="PF01408">
    <property type="entry name" value="GFO_IDH_MocA"/>
    <property type="match status" value="1"/>
</dbReference>
<evidence type="ECO:0000259" key="1">
    <source>
        <dbReference type="Pfam" id="PF01408"/>
    </source>
</evidence>
<dbReference type="PANTHER" id="PTHR43593:SF1">
    <property type="entry name" value="INOSITOL 2-DEHYDROGENASE"/>
    <property type="match status" value="1"/>
</dbReference>
<sequence length="310" mass="32251">MVGVGVMGADHAARLAHRVAGAALVAVSDPDMGRAAAVASAFAGVRVVASPLALIADSGVDAVLLASPGSAHEEQVLACLSFGKPVLCEKPLTLSAASSLRLVAAERALGRRLVQVGFMRRFDPSYTRLQSSLSSIGRLLVLHNVHRNVSAPASFRSEMIVRDSLVHEVDVARWLFADEIASVSVLAGLSSRSAPSGVRDPLVAVFRMAGGGIVTTEVFINSQTGYEVRCEAVGERGSLFVDAPRPLPADFLSRFASAYDLEVQAWVSSCVEGRAAGPGVWDGYAATTASEAGVRSLQNGGEPVAVETPS</sequence>
<evidence type="ECO:0000313" key="4">
    <source>
        <dbReference type="Proteomes" id="UP000624325"/>
    </source>
</evidence>
<dbReference type="InterPro" id="IPR055170">
    <property type="entry name" value="GFO_IDH_MocA-like_dom"/>
</dbReference>
<evidence type="ECO:0000313" key="3">
    <source>
        <dbReference type="EMBL" id="GIF56582.1"/>
    </source>
</evidence>
<gene>
    <name evidence="3" type="primary">iolG</name>
    <name evidence="3" type="ORF">Air01nite_26770</name>
</gene>
<dbReference type="InterPro" id="IPR036291">
    <property type="entry name" value="NAD(P)-bd_dom_sf"/>
</dbReference>